<feature type="domain" description="Glycosyltransferase 2-like" evidence="2">
    <location>
        <begin position="22"/>
        <end position="171"/>
    </location>
</feature>
<dbReference type="EC" id="2.4.-.-" evidence="3"/>
<accession>A0ABZ3HB78</accession>
<dbReference type="GO" id="GO:0016757">
    <property type="term" value="F:glycosyltransferase activity"/>
    <property type="evidence" value="ECO:0007669"/>
    <property type="project" value="UniProtKB-KW"/>
</dbReference>
<proteinExistence type="predicted"/>
<dbReference type="Proteomes" id="UP001447842">
    <property type="component" value="Chromosome"/>
</dbReference>
<dbReference type="InterPro" id="IPR029044">
    <property type="entry name" value="Nucleotide-diphossugar_trans"/>
</dbReference>
<evidence type="ECO:0000256" key="1">
    <source>
        <dbReference type="SAM" id="Phobius"/>
    </source>
</evidence>
<protein>
    <submittedName>
        <fullName evidence="3">Glycosyltransferase</fullName>
        <ecNumber evidence="3">2.4.-.-</ecNumber>
    </submittedName>
</protein>
<dbReference type="InterPro" id="IPR001173">
    <property type="entry name" value="Glyco_trans_2-like"/>
</dbReference>
<keyword evidence="1" id="KW-0812">Transmembrane</keyword>
<dbReference type="RefSeq" id="WP_345970024.1">
    <property type="nucleotide sequence ID" value="NZ_CP147920.1"/>
</dbReference>
<name>A0ABZ3HB78_9BACT</name>
<sequence>MKQDTVVLLSFYINSDLKESKAMFASLFAQTRRDFDIFVKEDGPVLPLLHDYLLDLYASGQIQYFGERSTNRGVSFTFNELISHALKEGYVYIVRMDTDDICVPERIAVQHSFMSVHPEIDVVGAWIEEFNTDTDEKQVVRYAETHEEIFEFFKKRSPLANPTAFFRRTFFEKAGLHRLNTTNEDLALWIEGFAHGCRFHNLQVALVKMRVNDAFYYRRHGWAKAQDDFTLKIEATRRLGFGFTGYLYAVAAFFLLLSPVWVKRMFYKRLRG</sequence>
<keyword evidence="1" id="KW-0472">Membrane</keyword>
<feature type="transmembrane region" description="Helical" evidence="1">
    <location>
        <begin position="239"/>
        <end position="262"/>
    </location>
</feature>
<organism evidence="3 4">
    <name type="scientific">Sulfurimonas diazotrophicus</name>
    <dbReference type="NCBI Taxonomy" id="3131939"/>
    <lineage>
        <taxon>Bacteria</taxon>
        <taxon>Pseudomonadati</taxon>
        <taxon>Campylobacterota</taxon>
        <taxon>Epsilonproteobacteria</taxon>
        <taxon>Campylobacterales</taxon>
        <taxon>Sulfurimonadaceae</taxon>
        <taxon>Sulfurimonas</taxon>
    </lineage>
</organism>
<keyword evidence="1" id="KW-1133">Transmembrane helix</keyword>
<keyword evidence="3" id="KW-0328">Glycosyltransferase</keyword>
<reference evidence="3 4" key="1">
    <citation type="submission" date="2024-03" db="EMBL/GenBank/DDBJ databases">
        <title>Sulfurimonas sp. HSL3-1.</title>
        <authorList>
            <person name="Wang S."/>
        </authorList>
    </citation>
    <scope>NUCLEOTIDE SEQUENCE [LARGE SCALE GENOMIC DNA]</scope>
    <source>
        <strain evidence="3 4">HSL3-1</strain>
    </source>
</reference>
<dbReference type="SUPFAM" id="SSF53448">
    <property type="entry name" value="Nucleotide-diphospho-sugar transferases"/>
    <property type="match status" value="1"/>
</dbReference>
<keyword evidence="4" id="KW-1185">Reference proteome</keyword>
<gene>
    <name evidence="3" type="ORF">WCY31_12080</name>
</gene>
<evidence type="ECO:0000313" key="3">
    <source>
        <dbReference type="EMBL" id="XAU14965.1"/>
    </source>
</evidence>
<keyword evidence="3" id="KW-0808">Transferase</keyword>
<dbReference type="Pfam" id="PF00535">
    <property type="entry name" value="Glycos_transf_2"/>
    <property type="match status" value="1"/>
</dbReference>
<evidence type="ECO:0000259" key="2">
    <source>
        <dbReference type="Pfam" id="PF00535"/>
    </source>
</evidence>
<dbReference type="Gene3D" id="3.90.550.10">
    <property type="entry name" value="Spore Coat Polysaccharide Biosynthesis Protein SpsA, Chain A"/>
    <property type="match status" value="1"/>
</dbReference>
<dbReference type="EMBL" id="CP147920">
    <property type="protein sequence ID" value="XAU14965.1"/>
    <property type="molecule type" value="Genomic_DNA"/>
</dbReference>
<evidence type="ECO:0000313" key="4">
    <source>
        <dbReference type="Proteomes" id="UP001447842"/>
    </source>
</evidence>